<name>A0ACC1CQI0_9NEOP</name>
<sequence>MDRTQEVILKIENQVFKVEIRLLCEHSDYFTAMFSGNYVEKELHEISIDVIDANSMNIILQYMQLGLIDLSKYPLSTIGDLAIAANFLQITELMKQIEYCLDLQLSLSNWMETMVIAENTSYKKLEQLCAAFGLLSFKSMKPEYIPSIHKLCWYLSHPYLDASNELDVFKFGFQWISRAETGADALLIILGSLDFSRITSEDFNEIKQLIMIYQNSLAFKVVDCLFEISSNGEISEQVISERRRDVCKNFTERVYNELLVLVKESLIRKLRYTPTIPVWLVKDSKLEAVPHSMYTFNVEKGFEKWLEVADKNLWGWSVTSWGANKLVVVCGEHGRGTGMFMRDVKVYDTFRNEWTDHGVQLPQRRHAGVTVFGDTLYLIGGVGGFRVVLDTAVAYDLKQRSFRKIAKLPDTIQNPAVCTHKNKVYATGHKNIYRYEDFGAHDLWRTAVSTDIRVNCMVSYKKYIYCTQSYFRLLYRFQPDVDEKLVLITSYSNPTAGICTLDDCLMAFTSTVGGPSEILSVEVFKEKLANQNPQVVWTETNANIRVNEVAGTTKLVIHVPPVKNELSAYLKRYLTRYTEFS</sequence>
<dbReference type="Proteomes" id="UP000824533">
    <property type="component" value="Linkage Group LG19"/>
</dbReference>
<gene>
    <name evidence="1" type="ORF">K1T71_010919</name>
</gene>
<proteinExistence type="predicted"/>
<keyword evidence="2" id="KW-1185">Reference proteome</keyword>
<evidence type="ECO:0000313" key="1">
    <source>
        <dbReference type="EMBL" id="KAJ0173770.1"/>
    </source>
</evidence>
<organism evidence="1 2">
    <name type="scientific">Dendrolimus kikuchii</name>
    <dbReference type="NCBI Taxonomy" id="765133"/>
    <lineage>
        <taxon>Eukaryota</taxon>
        <taxon>Metazoa</taxon>
        <taxon>Ecdysozoa</taxon>
        <taxon>Arthropoda</taxon>
        <taxon>Hexapoda</taxon>
        <taxon>Insecta</taxon>
        <taxon>Pterygota</taxon>
        <taxon>Neoptera</taxon>
        <taxon>Endopterygota</taxon>
        <taxon>Lepidoptera</taxon>
        <taxon>Glossata</taxon>
        <taxon>Ditrysia</taxon>
        <taxon>Bombycoidea</taxon>
        <taxon>Lasiocampidae</taxon>
        <taxon>Dendrolimus</taxon>
    </lineage>
</organism>
<reference evidence="1 2" key="1">
    <citation type="journal article" date="2021" name="Front. Genet.">
        <title>Chromosome-Level Genome Assembly Reveals Significant Gene Expansion in the Toll and IMD Signaling Pathways of Dendrolimus kikuchii.</title>
        <authorList>
            <person name="Zhou J."/>
            <person name="Wu P."/>
            <person name="Xiong Z."/>
            <person name="Liu N."/>
            <person name="Zhao N."/>
            <person name="Ji M."/>
            <person name="Qiu Y."/>
            <person name="Yang B."/>
        </authorList>
    </citation>
    <scope>NUCLEOTIDE SEQUENCE [LARGE SCALE GENOMIC DNA]</scope>
    <source>
        <strain evidence="1">Ann1</strain>
    </source>
</reference>
<comment type="caution">
    <text evidence="1">The sequence shown here is derived from an EMBL/GenBank/DDBJ whole genome shotgun (WGS) entry which is preliminary data.</text>
</comment>
<evidence type="ECO:0000313" key="2">
    <source>
        <dbReference type="Proteomes" id="UP000824533"/>
    </source>
</evidence>
<accession>A0ACC1CQI0</accession>
<protein>
    <submittedName>
        <fullName evidence="1">Uncharacterized protein</fullName>
    </submittedName>
</protein>
<dbReference type="EMBL" id="CM034405">
    <property type="protein sequence ID" value="KAJ0173770.1"/>
    <property type="molecule type" value="Genomic_DNA"/>
</dbReference>